<evidence type="ECO:0000313" key="2">
    <source>
        <dbReference type="EMBL" id="RAG86423.1"/>
    </source>
</evidence>
<dbReference type="Proteomes" id="UP000248889">
    <property type="component" value="Unassembled WGS sequence"/>
</dbReference>
<accession>A0A2X0IS31</accession>
<keyword evidence="3" id="KW-1185">Reference proteome</keyword>
<sequence length="272" mass="28570">MSEPRPTSAFHAANADPAVTDRLVTALDAQAVYDGVRRLRAWAHARLGVRPGERALDIGSGTGSETQVLAAAVGPDGVALGLEPHPGLRALAERRAADVDSPARFVDGDALALPLADASVDVVRCERVLQHLADPARAVAEIARVLRPGGRVALLDSDWATFILHPAAPEIRAGLASVTRAAAATPEAGRHLAGWLAEAGLIVDDLGSDVLLHDPRTVTWPLVRGLGAAALQRGLITEEQRDRLYADLTAAAERSAFHLSVTMFAVIAHRPG</sequence>
<protein>
    <submittedName>
        <fullName evidence="2">SAM-dependent methyltransferase</fullName>
    </submittedName>
</protein>
<dbReference type="OrthoDB" id="3636702at2"/>
<dbReference type="GO" id="GO:0032259">
    <property type="term" value="P:methylation"/>
    <property type="evidence" value="ECO:0007669"/>
    <property type="project" value="UniProtKB-KW"/>
</dbReference>
<dbReference type="EMBL" id="QKYN01000027">
    <property type="protein sequence ID" value="RAG86423.1"/>
    <property type="molecule type" value="Genomic_DNA"/>
</dbReference>
<dbReference type="InterPro" id="IPR050508">
    <property type="entry name" value="Methyltransf_Superfamily"/>
</dbReference>
<organism evidence="2 3">
    <name type="scientific">Streptacidiphilus pinicola</name>
    <dbReference type="NCBI Taxonomy" id="2219663"/>
    <lineage>
        <taxon>Bacteria</taxon>
        <taxon>Bacillati</taxon>
        <taxon>Actinomycetota</taxon>
        <taxon>Actinomycetes</taxon>
        <taxon>Kitasatosporales</taxon>
        <taxon>Streptomycetaceae</taxon>
        <taxon>Streptacidiphilus</taxon>
    </lineage>
</organism>
<evidence type="ECO:0000313" key="3">
    <source>
        <dbReference type="Proteomes" id="UP000248889"/>
    </source>
</evidence>
<dbReference type="SUPFAM" id="SSF53335">
    <property type="entry name" value="S-adenosyl-L-methionine-dependent methyltransferases"/>
    <property type="match status" value="1"/>
</dbReference>
<dbReference type="GO" id="GO:0008757">
    <property type="term" value="F:S-adenosylmethionine-dependent methyltransferase activity"/>
    <property type="evidence" value="ECO:0007669"/>
    <property type="project" value="InterPro"/>
</dbReference>
<dbReference type="AlphaFoldDB" id="A0A2X0IS31"/>
<dbReference type="RefSeq" id="WP_111499836.1">
    <property type="nucleotide sequence ID" value="NZ_QKYN01000027.1"/>
</dbReference>
<keyword evidence="2" id="KW-0489">Methyltransferase</keyword>
<dbReference type="InterPro" id="IPR013216">
    <property type="entry name" value="Methyltransf_11"/>
</dbReference>
<evidence type="ECO:0000259" key="1">
    <source>
        <dbReference type="Pfam" id="PF08241"/>
    </source>
</evidence>
<dbReference type="Pfam" id="PF08241">
    <property type="entry name" value="Methyltransf_11"/>
    <property type="match status" value="1"/>
</dbReference>
<reference evidence="2 3" key="1">
    <citation type="submission" date="2018-06" db="EMBL/GenBank/DDBJ databases">
        <title>Streptacidiphilus pinicola sp. nov., isolated from pine grove soil.</title>
        <authorList>
            <person name="Roh S.G."/>
            <person name="Park S."/>
            <person name="Kim M.-K."/>
            <person name="Yun B.-R."/>
            <person name="Park J."/>
            <person name="Kim M.J."/>
            <person name="Kim Y.S."/>
            <person name="Kim S.B."/>
        </authorList>
    </citation>
    <scope>NUCLEOTIDE SEQUENCE [LARGE SCALE GENOMIC DNA]</scope>
    <source>
        <strain evidence="2 3">MMS16-CNU450</strain>
    </source>
</reference>
<name>A0A2X0IS31_9ACTN</name>
<proteinExistence type="predicted"/>
<dbReference type="InterPro" id="IPR029063">
    <property type="entry name" value="SAM-dependent_MTases_sf"/>
</dbReference>
<feature type="domain" description="Methyltransferase type 11" evidence="1">
    <location>
        <begin position="56"/>
        <end position="153"/>
    </location>
</feature>
<dbReference type="Gene3D" id="3.40.50.150">
    <property type="entry name" value="Vaccinia Virus protein VP39"/>
    <property type="match status" value="1"/>
</dbReference>
<dbReference type="PANTHER" id="PTHR42912">
    <property type="entry name" value="METHYLTRANSFERASE"/>
    <property type="match status" value="1"/>
</dbReference>
<keyword evidence="2" id="KW-0808">Transferase</keyword>
<dbReference type="CDD" id="cd02440">
    <property type="entry name" value="AdoMet_MTases"/>
    <property type="match status" value="1"/>
</dbReference>
<comment type="caution">
    <text evidence="2">The sequence shown here is derived from an EMBL/GenBank/DDBJ whole genome shotgun (WGS) entry which is preliminary data.</text>
</comment>
<gene>
    <name evidence="2" type="ORF">DN069_06300</name>
</gene>